<reference evidence="3 4" key="1">
    <citation type="submission" date="2019-07" db="EMBL/GenBank/DDBJ databases">
        <title>Whole genome shotgun sequence of Halomonas variabilis NBRC 102410.</title>
        <authorList>
            <person name="Hosoyama A."/>
            <person name="Uohara A."/>
            <person name="Ohji S."/>
            <person name="Ichikawa N."/>
        </authorList>
    </citation>
    <scope>NUCLEOTIDE SEQUENCE [LARGE SCALE GENOMIC DNA]</scope>
    <source>
        <strain evidence="3 4">NBRC 102410</strain>
    </source>
</reference>
<dbReference type="AlphaFoldDB" id="A0A511ULY9"/>
<protein>
    <submittedName>
        <fullName evidence="3">Lipoprotein</fullName>
    </submittedName>
</protein>
<feature type="coiled-coil region" evidence="1">
    <location>
        <begin position="137"/>
        <end position="239"/>
    </location>
</feature>
<evidence type="ECO:0000256" key="2">
    <source>
        <dbReference type="SAM" id="SignalP"/>
    </source>
</evidence>
<accession>A0A511ULY9</accession>
<dbReference type="PROSITE" id="PS51257">
    <property type="entry name" value="PROKAR_LIPOPROTEIN"/>
    <property type="match status" value="1"/>
</dbReference>
<comment type="caution">
    <text evidence="3">The sequence shown here is derived from an EMBL/GenBank/DDBJ whole genome shotgun (WGS) entry which is preliminary data.</text>
</comment>
<feature type="chain" id="PRO_5022192072" evidence="2">
    <location>
        <begin position="30"/>
        <end position="246"/>
    </location>
</feature>
<keyword evidence="2" id="KW-0732">Signal</keyword>
<evidence type="ECO:0000256" key="1">
    <source>
        <dbReference type="SAM" id="Coils"/>
    </source>
</evidence>
<keyword evidence="4" id="KW-1185">Reference proteome</keyword>
<dbReference type="OrthoDB" id="5765242at2"/>
<keyword evidence="3" id="KW-0449">Lipoprotein</keyword>
<keyword evidence="1" id="KW-0175">Coiled coil</keyword>
<proteinExistence type="predicted"/>
<dbReference type="Proteomes" id="UP000321303">
    <property type="component" value="Unassembled WGS sequence"/>
</dbReference>
<sequence>MTIRTPSFKQLLLCTAVASALFVAGCASTGSNLLNGSNSSQTADPRLTQGNDAEFFNKSGLQACAAGAAVGVMSCMLSGTSNRTQCAIIAGVSACGVAMGANYYLDQRRNEYASSAERLEVMSQDIQADTQKVIARTETARQVMAEDRQRIERIEQEIAEQRVNQASAQQELAGIDSNIDILRRDLSNMQKSVTEYEEVAQLERQETSPAEVQQVEQEIEVMNEQVLALQQEVDDLYNMRSAITLG</sequence>
<dbReference type="EMBL" id="BJXV01000001">
    <property type="protein sequence ID" value="GEN26483.1"/>
    <property type="molecule type" value="Genomic_DNA"/>
</dbReference>
<name>A0A511ULY9_9GAMM</name>
<organism evidence="3 4">
    <name type="scientific">Halovibrio variabilis</name>
    <dbReference type="NCBI Taxonomy" id="31910"/>
    <lineage>
        <taxon>Bacteria</taxon>
        <taxon>Pseudomonadati</taxon>
        <taxon>Pseudomonadota</taxon>
        <taxon>Gammaproteobacteria</taxon>
        <taxon>Oceanospirillales</taxon>
        <taxon>Halomonadaceae</taxon>
        <taxon>Halovibrio</taxon>
    </lineage>
</organism>
<evidence type="ECO:0000313" key="4">
    <source>
        <dbReference type="Proteomes" id="UP000321303"/>
    </source>
</evidence>
<feature type="signal peptide" evidence="2">
    <location>
        <begin position="1"/>
        <end position="29"/>
    </location>
</feature>
<evidence type="ECO:0000313" key="3">
    <source>
        <dbReference type="EMBL" id="GEN26483.1"/>
    </source>
</evidence>
<dbReference type="RefSeq" id="WP_146872543.1">
    <property type="nucleotide sequence ID" value="NZ_BJXV01000001.1"/>
</dbReference>
<gene>
    <name evidence="3" type="ORF">HVA01_01290</name>
</gene>